<dbReference type="InterPro" id="IPR012386">
    <property type="entry name" value="Cyclic-nucl_3Pdiesterase"/>
</dbReference>
<dbReference type="Proteomes" id="UP000305067">
    <property type="component" value="Unassembled WGS sequence"/>
</dbReference>
<dbReference type="SUPFAM" id="SSF55144">
    <property type="entry name" value="LigT-like"/>
    <property type="match status" value="1"/>
</dbReference>
<gene>
    <name evidence="1" type="ORF">BDV98DRAFT_655124</name>
</gene>
<dbReference type="Gene3D" id="3.90.1140.10">
    <property type="entry name" value="Cyclic phosphodiesterase"/>
    <property type="match status" value="1"/>
</dbReference>
<dbReference type="GO" id="GO:0009187">
    <property type="term" value="P:cyclic nucleotide metabolic process"/>
    <property type="evidence" value="ECO:0007669"/>
    <property type="project" value="TreeGrafter"/>
</dbReference>
<protein>
    <submittedName>
        <fullName evidence="1">Cyclic phosphodiesterase-like protein-domain-containing protein</fullName>
    </submittedName>
</protein>
<dbReference type="AlphaFoldDB" id="A0A5C3QLT5"/>
<evidence type="ECO:0000313" key="1">
    <source>
        <dbReference type="EMBL" id="TFL02896.1"/>
    </source>
</evidence>
<dbReference type="PANTHER" id="PTHR28141">
    <property type="entry name" value="2',3'-CYCLIC-NUCLEOTIDE 3'-PHOSPHODIESTERASE"/>
    <property type="match status" value="1"/>
</dbReference>
<proteinExistence type="predicted"/>
<name>A0A5C3QLT5_9AGAR</name>
<dbReference type="InterPro" id="IPR009097">
    <property type="entry name" value="Cyclic_Pdiesterase"/>
</dbReference>
<dbReference type="STRING" id="1884261.A0A5C3QLT5"/>
<dbReference type="EMBL" id="ML178821">
    <property type="protein sequence ID" value="TFL02896.1"/>
    <property type="molecule type" value="Genomic_DNA"/>
</dbReference>
<dbReference type="Pfam" id="PF07823">
    <property type="entry name" value="CPDase"/>
    <property type="match status" value="1"/>
</dbReference>
<keyword evidence="2" id="KW-1185">Reference proteome</keyword>
<dbReference type="OrthoDB" id="514292at2759"/>
<dbReference type="PANTHER" id="PTHR28141:SF1">
    <property type="entry name" value="2',3'-CYCLIC-NUCLEOTIDE 3'-PHOSPHODIESTERASE"/>
    <property type="match status" value="1"/>
</dbReference>
<evidence type="ECO:0000313" key="2">
    <source>
        <dbReference type="Proteomes" id="UP000305067"/>
    </source>
</evidence>
<reference evidence="1 2" key="1">
    <citation type="journal article" date="2019" name="Nat. Ecol. Evol.">
        <title>Megaphylogeny resolves global patterns of mushroom evolution.</title>
        <authorList>
            <person name="Varga T."/>
            <person name="Krizsan K."/>
            <person name="Foldi C."/>
            <person name="Dima B."/>
            <person name="Sanchez-Garcia M."/>
            <person name="Sanchez-Ramirez S."/>
            <person name="Szollosi G.J."/>
            <person name="Szarkandi J.G."/>
            <person name="Papp V."/>
            <person name="Albert L."/>
            <person name="Andreopoulos W."/>
            <person name="Angelini C."/>
            <person name="Antonin V."/>
            <person name="Barry K.W."/>
            <person name="Bougher N.L."/>
            <person name="Buchanan P."/>
            <person name="Buyck B."/>
            <person name="Bense V."/>
            <person name="Catcheside P."/>
            <person name="Chovatia M."/>
            <person name="Cooper J."/>
            <person name="Damon W."/>
            <person name="Desjardin D."/>
            <person name="Finy P."/>
            <person name="Geml J."/>
            <person name="Haridas S."/>
            <person name="Hughes K."/>
            <person name="Justo A."/>
            <person name="Karasinski D."/>
            <person name="Kautmanova I."/>
            <person name="Kiss B."/>
            <person name="Kocsube S."/>
            <person name="Kotiranta H."/>
            <person name="LaButti K.M."/>
            <person name="Lechner B.E."/>
            <person name="Liimatainen K."/>
            <person name="Lipzen A."/>
            <person name="Lukacs Z."/>
            <person name="Mihaltcheva S."/>
            <person name="Morgado L.N."/>
            <person name="Niskanen T."/>
            <person name="Noordeloos M.E."/>
            <person name="Ohm R.A."/>
            <person name="Ortiz-Santana B."/>
            <person name="Ovrebo C."/>
            <person name="Racz N."/>
            <person name="Riley R."/>
            <person name="Savchenko A."/>
            <person name="Shiryaev A."/>
            <person name="Soop K."/>
            <person name="Spirin V."/>
            <person name="Szebenyi C."/>
            <person name="Tomsovsky M."/>
            <person name="Tulloss R.E."/>
            <person name="Uehling J."/>
            <person name="Grigoriev I.V."/>
            <person name="Vagvolgyi C."/>
            <person name="Papp T."/>
            <person name="Martin F.M."/>
            <person name="Miettinen O."/>
            <person name="Hibbett D.S."/>
            <person name="Nagy L.G."/>
        </authorList>
    </citation>
    <scope>NUCLEOTIDE SEQUENCE [LARGE SCALE GENOMIC DNA]</scope>
    <source>
        <strain evidence="1 2">CBS 309.79</strain>
    </source>
</reference>
<dbReference type="GO" id="GO:0004113">
    <property type="term" value="F:2',3'-cyclic-nucleotide 3'-phosphodiesterase activity"/>
    <property type="evidence" value="ECO:0007669"/>
    <property type="project" value="TreeGrafter"/>
</dbReference>
<accession>A0A5C3QLT5</accession>
<organism evidence="1 2">
    <name type="scientific">Pterulicium gracile</name>
    <dbReference type="NCBI Taxonomy" id="1884261"/>
    <lineage>
        <taxon>Eukaryota</taxon>
        <taxon>Fungi</taxon>
        <taxon>Dikarya</taxon>
        <taxon>Basidiomycota</taxon>
        <taxon>Agaricomycotina</taxon>
        <taxon>Agaricomycetes</taxon>
        <taxon>Agaricomycetidae</taxon>
        <taxon>Agaricales</taxon>
        <taxon>Pleurotineae</taxon>
        <taxon>Pterulaceae</taxon>
        <taxon>Pterulicium</taxon>
    </lineage>
</organism>
<sequence length="292" mass="32678">MISHWNEVTMDGILLEKAVSLSAEYTTEKMQEIWELVKAFEALTAGGDRPQDVKQESCYETAMRYTKLDSDTSGELMERYHVAPAVWCVQGIAIWLVPSPSDTFALKSIMRAPVPSNLSSSSGSYPSFEPHITLASFPSTTPVESIISAIPPASDIPRLQCKFASIVLGKVFFRSVYIAIRLTEDLAELHGKIHEKMGVEAKTPCFPHVSLCYVSDEDAVGGERSRYGERLWKESEMIEEFGEEEAVKLNLNGWKDGFVGSEIWVVRCEGPIEGWEPVEKIKLTEQRRVLPV</sequence>